<dbReference type="EMBL" id="CP017817">
    <property type="protein sequence ID" value="APA08806.1"/>
    <property type="molecule type" value="Genomic_DNA"/>
</dbReference>
<reference evidence="3" key="1">
    <citation type="journal article" date="2017" name="Genome Biol. Evol.">
        <title>The complete genome sequence of the phytopathogenic fungus Sclerotinia sclerotiorum reveals insights into the genome architecture of broad host range pathogens.</title>
        <authorList>
            <person name="Derbyshire M."/>
            <person name="Denton-Giles M."/>
            <person name="Hegedus D."/>
            <person name="Seifbarghy S."/>
            <person name="Rollins J."/>
            <person name="van Kan J."/>
            <person name="Seidl M.F."/>
            <person name="Faino L."/>
            <person name="Mbengue M."/>
            <person name="Navaud O."/>
            <person name="Raffaele S."/>
            <person name="Hammond-Kosack K."/>
            <person name="Heard S."/>
            <person name="Oliver R."/>
        </authorList>
    </citation>
    <scope>NUCLEOTIDE SEQUENCE [LARGE SCALE GENOMIC DNA]</scope>
    <source>
        <strain evidence="3">ATCC 18683 / 1980 / Ss-1</strain>
    </source>
</reference>
<dbReference type="RefSeq" id="XP_001596378.1">
    <property type="nucleotide sequence ID" value="XM_001596328.1"/>
</dbReference>
<dbReference type="SUPFAM" id="SSF81383">
    <property type="entry name" value="F-box domain"/>
    <property type="match status" value="1"/>
</dbReference>
<dbReference type="OrthoDB" id="3524107at2759"/>
<dbReference type="CDD" id="cd09917">
    <property type="entry name" value="F-box_SF"/>
    <property type="match status" value="1"/>
</dbReference>
<evidence type="ECO:0000259" key="1">
    <source>
        <dbReference type="Pfam" id="PF00646"/>
    </source>
</evidence>
<dbReference type="Pfam" id="PF00646">
    <property type="entry name" value="F-box"/>
    <property type="match status" value="1"/>
</dbReference>
<protein>
    <recommendedName>
        <fullName evidence="1">F-box domain-containing protein</fullName>
    </recommendedName>
</protein>
<organism evidence="2 3">
    <name type="scientific">Sclerotinia sclerotiorum (strain ATCC 18683 / 1980 / Ss-1)</name>
    <name type="common">White mold</name>
    <name type="synonym">Whetzelinia sclerotiorum</name>
    <dbReference type="NCBI Taxonomy" id="665079"/>
    <lineage>
        <taxon>Eukaryota</taxon>
        <taxon>Fungi</taxon>
        <taxon>Dikarya</taxon>
        <taxon>Ascomycota</taxon>
        <taxon>Pezizomycotina</taxon>
        <taxon>Leotiomycetes</taxon>
        <taxon>Helotiales</taxon>
        <taxon>Sclerotiniaceae</taxon>
        <taxon>Sclerotinia</taxon>
    </lineage>
</organism>
<accession>A0A1D9Q1L6</accession>
<sequence length="200" mass="22557">MSSEFSKDPKTQEKSKINGGHKILDLVAISNPELMESSVSISSDESDGREVILSEGILDLQNCDETMNHHTTITDLPHDVLMIIFDNLTPCMTACLGLTCSRFYITCKIHRPEPFNLSLHDTKNHHCVTQKYRPETICNPLSCVYFSCDNGSLASSEPEEDAMLILEISRHQVGNIPATPYPRRDHLADLIETWQGLRHY</sequence>
<dbReference type="Proteomes" id="UP000177798">
    <property type="component" value="Chromosome 4"/>
</dbReference>
<dbReference type="InterPro" id="IPR001810">
    <property type="entry name" value="F-box_dom"/>
</dbReference>
<feature type="domain" description="F-box" evidence="1">
    <location>
        <begin position="73"/>
        <end position="111"/>
    </location>
</feature>
<name>A0A1D9Q1L6_SCLS1</name>
<dbReference type="KEGG" id="ssl:SS1G_02598"/>
<dbReference type="VEuPathDB" id="FungiDB:sscle_04g035760"/>
<dbReference type="AlphaFoldDB" id="A0A1D9Q1L6"/>
<gene>
    <name evidence="2" type="ORF">sscle_04g035760</name>
</gene>
<evidence type="ECO:0000313" key="2">
    <source>
        <dbReference type="EMBL" id="APA08806.1"/>
    </source>
</evidence>
<evidence type="ECO:0000313" key="3">
    <source>
        <dbReference type="Proteomes" id="UP000177798"/>
    </source>
</evidence>
<dbReference type="InterPro" id="IPR036047">
    <property type="entry name" value="F-box-like_dom_sf"/>
</dbReference>
<proteinExistence type="predicted"/>